<protein>
    <submittedName>
        <fullName evidence="2">Nicotinamide riboside kinase</fullName>
    </submittedName>
</protein>
<dbReference type="SUPFAM" id="SSF52540">
    <property type="entry name" value="P-loop containing nucleoside triphosphate hydrolases"/>
    <property type="match status" value="1"/>
</dbReference>
<keyword evidence="2" id="KW-0808">Transferase</keyword>
<dbReference type="InterPro" id="IPR027417">
    <property type="entry name" value="P-loop_NTPase"/>
</dbReference>
<feature type="domain" description="NadR/Ttd14 AAA" evidence="1">
    <location>
        <begin position="14"/>
        <end position="169"/>
    </location>
</feature>
<accession>A0A1H0UF08</accession>
<dbReference type="Proteomes" id="UP000198549">
    <property type="component" value="Chromosome I"/>
</dbReference>
<dbReference type="PANTHER" id="PTHR37512:SF1">
    <property type="entry name" value="NADR_TTD14 AAA DOMAIN-CONTAINING PROTEIN"/>
    <property type="match status" value="1"/>
</dbReference>
<organism evidence="2 3">
    <name type="scientific">Pseudomonas reinekei</name>
    <dbReference type="NCBI Taxonomy" id="395598"/>
    <lineage>
        <taxon>Bacteria</taxon>
        <taxon>Pseudomonadati</taxon>
        <taxon>Pseudomonadota</taxon>
        <taxon>Gammaproteobacteria</taxon>
        <taxon>Pseudomonadales</taxon>
        <taxon>Pseudomonadaceae</taxon>
        <taxon>Pseudomonas</taxon>
    </lineage>
</organism>
<dbReference type="PANTHER" id="PTHR37512">
    <property type="entry name" value="TRIFUNCTIONAL NAD BIOSYNTHESIS/REGULATOR PROTEIN NADR"/>
    <property type="match status" value="1"/>
</dbReference>
<dbReference type="InterPro" id="IPR038727">
    <property type="entry name" value="NadR/Ttd14_AAA_dom"/>
</dbReference>
<dbReference type="Pfam" id="PF13521">
    <property type="entry name" value="AAA_28"/>
    <property type="match status" value="1"/>
</dbReference>
<keyword evidence="2" id="KW-0418">Kinase</keyword>
<reference evidence="2 3" key="1">
    <citation type="submission" date="2016-10" db="EMBL/GenBank/DDBJ databases">
        <authorList>
            <person name="de Groot N.N."/>
        </authorList>
    </citation>
    <scope>NUCLEOTIDE SEQUENCE [LARGE SCALE GENOMIC DNA]</scope>
    <source>
        <strain evidence="2 3">BS3776</strain>
    </source>
</reference>
<proteinExistence type="predicted"/>
<dbReference type="EMBL" id="LT629709">
    <property type="protein sequence ID" value="SDP64578.1"/>
    <property type="molecule type" value="Genomic_DNA"/>
</dbReference>
<evidence type="ECO:0000313" key="3">
    <source>
        <dbReference type="Proteomes" id="UP000198549"/>
    </source>
</evidence>
<sequence>MARVPGVAHMKVLVLTGPESSGKSWLSAELQAHFGGVLVEEYVRRFIELNPRDTCLADIPAIARGQLQWEDEARAMQPPLLILDTHLLSNILWSQTLFGDCPDWIEQALLARQYDLHLLLSPENVEWTDDGQRCQPELGERQMFFNDIQAWLEQHRQPMQVLRGDWTERRVQALAAVAKLIGPTP</sequence>
<dbReference type="AlphaFoldDB" id="A0A1H0UF08"/>
<dbReference type="GO" id="GO:0016301">
    <property type="term" value="F:kinase activity"/>
    <property type="evidence" value="ECO:0007669"/>
    <property type="project" value="UniProtKB-KW"/>
</dbReference>
<dbReference type="InterPro" id="IPR052735">
    <property type="entry name" value="NAD_biosynth-regulator"/>
</dbReference>
<dbReference type="Gene3D" id="3.40.50.300">
    <property type="entry name" value="P-loop containing nucleotide triphosphate hydrolases"/>
    <property type="match status" value="1"/>
</dbReference>
<evidence type="ECO:0000259" key="1">
    <source>
        <dbReference type="Pfam" id="PF13521"/>
    </source>
</evidence>
<name>A0A1H0UF08_PSERE</name>
<gene>
    <name evidence="2" type="ORF">SAMN04490202_5331</name>
</gene>
<evidence type="ECO:0000313" key="2">
    <source>
        <dbReference type="EMBL" id="SDP64578.1"/>
    </source>
</evidence>